<proteinExistence type="predicted"/>
<evidence type="ECO:0000313" key="2">
    <source>
        <dbReference type="EMBL" id="PPU81116.1"/>
    </source>
</evidence>
<dbReference type="EMBL" id="MDEK01000015">
    <property type="protein sequence ID" value="PPU81116.1"/>
    <property type="molecule type" value="Genomic_DNA"/>
</dbReference>
<feature type="region of interest" description="Disordered" evidence="1">
    <location>
        <begin position="1"/>
        <end position="26"/>
    </location>
</feature>
<name>A0A2P5Z143_9XANT</name>
<organism evidence="2 3">
    <name type="scientific">Xanthomonas sacchari</name>
    <dbReference type="NCBI Taxonomy" id="56458"/>
    <lineage>
        <taxon>Bacteria</taxon>
        <taxon>Pseudomonadati</taxon>
        <taxon>Pseudomonadota</taxon>
        <taxon>Gammaproteobacteria</taxon>
        <taxon>Lysobacterales</taxon>
        <taxon>Lysobacteraceae</taxon>
        <taxon>Xanthomonas</taxon>
    </lineage>
</organism>
<dbReference type="AlphaFoldDB" id="A0A2P5Z143"/>
<dbReference type="RefSeq" id="WP_050946507.1">
    <property type="nucleotide sequence ID" value="NZ_CP132343.1"/>
</dbReference>
<accession>A0A2P5Z143</accession>
<evidence type="ECO:0000256" key="1">
    <source>
        <dbReference type="SAM" id="MobiDB-lite"/>
    </source>
</evidence>
<sequence>MNTASENAGTPRAEAGGDPVYRKNSRPTQAFRITMTIEDSPGDFRSVKGAAFYRITNYEQCTPVDPVAGAWSKQREESVPAAFQKIDDKTYVSTIYADGMVDADYFGKGICHWDLMGVGMSLKASGTEDETNFSPSLEKVQIMDSSAKTTYFWKGHYPREDVKNFADVGSASVEDFKESARDDLFKVTLSAQKVEP</sequence>
<dbReference type="OrthoDB" id="6853546at2"/>
<protein>
    <submittedName>
        <fullName evidence="2">Uncharacterized protein</fullName>
    </submittedName>
</protein>
<reference evidence="2 3" key="1">
    <citation type="submission" date="2016-08" db="EMBL/GenBank/DDBJ databases">
        <authorList>
            <person name="Seilhamer J.J."/>
        </authorList>
    </citation>
    <scope>NUCLEOTIDE SEQUENCE [LARGE SCALE GENOMIC DNA]</scope>
    <source>
        <strain evidence="2 3">CFBP4641</strain>
    </source>
</reference>
<gene>
    <name evidence="2" type="ORF">XsacCFBP4641_16205</name>
</gene>
<evidence type="ECO:0000313" key="3">
    <source>
        <dbReference type="Proteomes" id="UP000247346"/>
    </source>
</evidence>
<dbReference type="Proteomes" id="UP000247346">
    <property type="component" value="Unassembled WGS sequence"/>
</dbReference>
<comment type="caution">
    <text evidence="2">The sequence shown here is derived from an EMBL/GenBank/DDBJ whole genome shotgun (WGS) entry which is preliminary data.</text>
</comment>
<dbReference type="GeneID" id="93880229"/>